<protein>
    <submittedName>
        <fullName evidence="2">Uncharacterized protein</fullName>
    </submittedName>
</protein>
<organism evidence="2 3">
    <name type="scientific">Fusarium acutatum</name>
    <dbReference type="NCBI Taxonomy" id="78861"/>
    <lineage>
        <taxon>Eukaryota</taxon>
        <taxon>Fungi</taxon>
        <taxon>Dikarya</taxon>
        <taxon>Ascomycota</taxon>
        <taxon>Pezizomycotina</taxon>
        <taxon>Sordariomycetes</taxon>
        <taxon>Hypocreomycetidae</taxon>
        <taxon>Hypocreales</taxon>
        <taxon>Nectriaceae</taxon>
        <taxon>Fusarium</taxon>
        <taxon>Fusarium fujikuroi species complex</taxon>
    </lineage>
</organism>
<dbReference type="OrthoDB" id="640249at2759"/>
<dbReference type="Gene3D" id="2.120.10.70">
    <property type="entry name" value="Fucose-specific lectin"/>
    <property type="match status" value="1"/>
</dbReference>
<dbReference type="EMBL" id="JAADJF010000070">
    <property type="protein sequence ID" value="KAF4440705.1"/>
    <property type="molecule type" value="Genomic_DNA"/>
</dbReference>
<proteinExistence type="predicted"/>
<dbReference type="InterPro" id="IPR038765">
    <property type="entry name" value="Papain-like_cys_pep_sf"/>
</dbReference>
<evidence type="ECO:0000313" key="2">
    <source>
        <dbReference type="EMBL" id="KAF4440705.1"/>
    </source>
</evidence>
<dbReference type="Proteomes" id="UP000536711">
    <property type="component" value="Unassembled WGS sequence"/>
</dbReference>
<dbReference type="SUPFAM" id="SSF89372">
    <property type="entry name" value="Fucose-specific lectin"/>
    <property type="match status" value="1"/>
</dbReference>
<evidence type="ECO:0000256" key="1">
    <source>
        <dbReference type="SAM" id="MobiDB-lite"/>
    </source>
</evidence>
<accession>A0A8H4JYR0</accession>
<feature type="region of interest" description="Disordered" evidence="1">
    <location>
        <begin position="1"/>
        <end position="24"/>
    </location>
</feature>
<gene>
    <name evidence="2" type="ORF">FACUT_3243</name>
</gene>
<dbReference type="Gene3D" id="3.90.70.10">
    <property type="entry name" value="Cysteine proteinases"/>
    <property type="match status" value="1"/>
</dbReference>
<dbReference type="SUPFAM" id="SSF54001">
    <property type="entry name" value="Cysteine proteinases"/>
    <property type="match status" value="1"/>
</dbReference>
<comment type="caution">
    <text evidence="2">The sequence shown here is derived from an EMBL/GenBank/DDBJ whole genome shotgun (WGS) entry which is preliminary data.</text>
</comment>
<reference evidence="2 3" key="1">
    <citation type="submission" date="2020-01" db="EMBL/GenBank/DDBJ databases">
        <title>Identification and distribution of gene clusters putatively required for synthesis of sphingolipid metabolism inhibitors in phylogenetically diverse species of the filamentous fungus Fusarium.</title>
        <authorList>
            <person name="Kim H.-S."/>
            <person name="Busman M."/>
            <person name="Brown D.W."/>
            <person name="Divon H."/>
            <person name="Uhlig S."/>
            <person name="Proctor R.H."/>
        </authorList>
    </citation>
    <scope>NUCLEOTIDE SEQUENCE [LARGE SCALE GENOMIC DNA]</scope>
    <source>
        <strain evidence="2 3">NRRL 13308</strain>
    </source>
</reference>
<dbReference type="SUPFAM" id="SSF63829">
    <property type="entry name" value="Calcium-dependent phosphotriesterase"/>
    <property type="match status" value="1"/>
</dbReference>
<dbReference type="AlphaFoldDB" id="A0A8H4JYR0"/>
<evidence type="ECO:0000313" key="3">
    <source>
        <dbReference type="Proteomes" id="UP000536711"/>
    </source>
</evidence>
<sequence length="729" mass="78392">MSDTTTTTTPTNPTNWGYQPDGYDPDDPPYIYNGDWVGHSDSEGVNLLDLYHGAFQNDLPPTGSCVVDAVAGLITYLQYMQSNSLTNSATPIKTTPPITQQPSRRFMYYNGRAVALMKQQNNSQAWPTGFTDTGVSIRDAINGINTFGLVSEGQFPWLAQNIPTMGNVNVGVNDLPPGDLYGSALSTPLFAPARLDAPANPKVESIETKAEYNAEAMTTLFHVQQCLWEGFPVIFAFHYYWPKLKTVPSPDEGGYPTIKTIKTEENAKGPNPKFPTHVGMIVAYESDRKATRVLVKSMWGDNDIPYFWMPYDWILNFKATESFWTLRVSNAEPPQREIIQTSTYTFTKSQSSARLPSMQTPAITPSGSIACVSRRPEVLDLFWRMESGGVNRSYKYPETPWACTCVPPNGLGLPGAGQGAIAAISPDPSVMYLFWIGGDGSVWYVKTDDVGLKIEAPSHTATLWDFQSKVMISPPGTADSGGGLAVTKRASGNAYDPQGPGTVQLYWIGSGGSVEVANNFIQAFEWKLQPQIAGPGSAAPSSNIAAAADLPYYGIGDGYEESVWWISPDNQLKAMVNGSTGTDSVWVDISPDCVAIKGSRLAAAHSVDSRNAFYLSPTGIVHSAQSYPGGSPADDQPLSSTALVRADSDISVFSTGMDVAVFWSDNYSGLSSGVMSSGSVTTLSGPWLIGQGGSIAVATVVGGTQVAYISPSRGCCYDSWPAPSSLRSE</sequence>
<name>A0A8H4JYR0_9HYPO</name>
<feature type="compositionally biased region" description="Low complexity" evidence="1">
    <location>
        <begin position="1"/>
        <end position="22"/>
    </location>
</feature>
<keyword evidence="3" id="KW-1185">Reference proteome</keyword>